<gene>
    <name evidence="2" type="ORF">DHA2_35341</name>
</gene>
<feature type="compositionally biased region" description="Basic and acidic residues" evidence="1">
    <location>
        <begin position="6371"/>
        <end position="6384"/>
    </location>
</feature>
<feature type="compositionally biased region" description="Low complexity" evidence="1">
    <location>
        <begin position="6398"/>
        <end position="6410"/>
    </location>
</feature>
<proteinExistence type="predicted"/>
<feature type="region of interest" description="Disordered" evidence="1">
    <location>
        <begin position="6371"/>
        <end position="6416"/>
    </location>
</feature>
<dbReference type="EMBL" id="AHGT01000003">
    <property type="protein sequence ID" value="ESU39456.1"/>
    <property type="molecule type" value="Genomic_DNA"/>
</dbReference>
<dbReference type="PANTHER" id="PTHR13491:SF0">
    <property type="entry name" value="ZINC FINGER CCHC DOMAIN-CONTAINING PROTEIN 10"/>
    <property type="match status" value="1"/>
</dbReference>
<reference evidence="2 3" key="2">
    <citation type="journal article" date="2013" name="Genome Biol. Evol.">
        <title>Genome sequencing of Giardia lamblia genotypes A2 and B isolates (DH and GS) and comparative analysis with the genomes of genotypes A1 and E (WB and Pig).</title>
        <authorList>
            <person name="Adam R.D."/>
            <person name="Dahlstrom E.W."/>
            <person name="Martens C.A."/>
            <person name="Bruno D.P."/>
            <person name="Barbian K.D."/>
            <person name="Ricklefs S.M."/>
            <person name="Hernandez M.M."/>
            <person name="Narla N.P."/>
            <person name="Patel R.B."/>
            <person name="Porcella S.F."/>
            <person name="Nash T.E."/>
        </authorList>
    </citation>
    <scope>NUCLEOTIDE SEQUENCE [LARGE SCALE GENOMIC DNA]</scope>
    <source>
        <strain evidence="2 3">DH</strain>
    </source>
</reference>
<feature type="compositionally biased region" description="Basic residues" evidence="1">
    <location>
        <begin position="4253"/>
        <end position="4265"/>
    </location>
</feature>
<sequence>MFYMRRSWVLDCLQPHIGTTDKAPDRPDDQPPQPGDANALVYLGSTLDENALYFTHGPCTFYAKIRDIQYRHGRATALVYLSPTLAITTSVPLHQVRAIYDSELYDQLLYQISQANDNSENTKTHGQDAVRAAPAILTDERDRVASFATLYLAPTALSTIVPSSYKPFKLTKRMLASIMQHLPRMLPDREHVLEDIKINYQTAQMVYANRYFYFPSNPMYDLTLMDKIVSKERFRADSIQEQAFELRRKRFKLLQTYLSHELRFLPTYTMSLFLLTSLANLHADLFHQQQPVPSTELLSRFSLCLSCFQQFLVDIADAEERTKHLKIRIDKLEDYHKNMCAAVSLLSGEPYISTVELFVRALLPFGLFLFCVHVTLRLRTYTSSRIMQLLRAEQRLAEEDPDNVLSCSATELIPVDKELSDTDTDTDTSESSLSAAATSVGTGHPVPDFSRASFSLKSKRREESFTTTQLLHSSNALMGASSQALVEMLGAGGDFSPERISKLVDLAQERDKHELLEAIHYALLGARRITVAPLNTPEVYASITRYQQPTLEDQKLPSTEQPSKASFEVSTMPSKPAILGTSIRTSIPTTAPIRKATTMVFKDPQTSHSLSAIYTIAILVYSQTLTRLLDVHGCTDYYLNLIELSKKLSFNPDLLFNRSPDFMQYFSFEPHLRITRPMRLSLLYNLASQSVLFDSSIQTIRAHFQPVEYMRLLLSFFCPYLFYDSTTKKDLQIADFCSHQLQEKRLLKTLEKLANKTYEFVQDFPSLGSPLSVLSQGSNNQASSDTSGQTNDTTDTEVIRIVTASLSDEALAFYTSNRCVFLTDTEDMRRVLATPLTRFLISPLEHVVTHFTGITNQISTLSSEFLNFTSSNASVKLLEALKPHTPEEKLGLKDIQQFIIFQETDSITPPDMRCLGDFISKLNQIQAALLSMQPSQSEHETMQLPSVVIDPQPCTDLTERSQKSIESQSLELGDTMPLKDFAQQSRRQPFETAIHFGPVSIAVSIIRDQFLQLVDETKNTIRSRSISVLLNFINYVSSEIHALHTLFFSFMLDPELLRDIDKVKEYLSMSRLKSAFTRVFDYINTIVTQCSSCLSISILDSVSSLVERIFRDFRAMSALANESPPYREGKAALGVLNDHAMQLTQVFAAYYVSPSNRQEQPIYGPDNMPPFYLRPQTDTVIGTRETNYAPVCKQREIKYDTSKVVEFLLVCNETDPSLGDTILSFNFFSSVILLLDIISMTQSTSSDLVHRAFIYSRFIRSTEQHLQTITNHLVNSVAEVLCLTYHSMKAAHDSATEFEQENPYLSTDFNLTMLQFDLSLNSSDIDASSLYVTEAQILEYEREFLLSLALKTALPICTKHHSREELFGKGGGINVAIMGNVDYTFLLKNSQTSGQPSVAAPSTDPSVSASASARGELNKDAQEDSLSYTLADQLSEEAVPSSRALPVSGVDALLASELKLSRTIGTLKRQGLELHKVVPSDSLFTEGMFYRRPIIKKKVKTEFNIIQILAELRFILQEICIIQASIDKWKRFIGQEIHTRQDSVSGVANKHPSKDLHRTYSPYTLLSICHPLCSVVANVSDLVALHEKGVTVAVADYPSSPLLHLLEQTADIIKVIRHRVSNPDQHSFSIPSSNLTILKPSQSSQNRSIEGHNLAAIGTEQDGDAVNSLTSANIMSLASVPLTDKAKRLKGVGPTLKPETKTNDNLIVLTYASWTEYVDYAQEMIVAYALPITIMYFVRSPHLCEHHYKALAELVGCTLPSQTEISTGTVQPTVREPSEASTWTAKDGNLDESTAHIVSTNEIIVSKDQYARAVLSLSVSSFLEAFEKDSDLFSVLLCITNNASIDMEAREQLAVIDDLLHNILMEFSYDMATEVANRTSTAWNSKSFAVIITPVNSEALLRESLYTISNILNSIGHGNKKVQPELSVLHGIYAYIARSSNLRTTRHLPLRYQGYSDIIQQSRYAPDIEVLARYLECGAWLMLYVYKALFRITHIIYALLCVTKYGICISLSKNTRTYTTISAQHGEKLAPFLTDDGLAVTFISQEDLCTFKELFSQWKELAMKYLSKPFTPLFSIIFDRTFNEAVTTLCKRLNRIYDKVISVRDHGILTNLRKINASINPSMEVPLWYEVATSNPQIRSKVCQRVVPLIDDHYHPSSLFFCNTPILYCGEFLIRRNCFKAVQSLHFEVLSGVDGFVLLPQRPPLVDATHSGGIQETNMPLRELTALESSDEVLELLEPIELPKGVFLVSDKIIRNIAPALMRNISKAWEEFNHQIQRYEKILATELNKLRQERMVPDTATKQKTDSVSFKLNSLSKRMQEKVGGQIGSDDSSSSDDTNAIEKSLREQDTSNTTSQPDERSRSDDYKGFLENDPHLIAISESDPDFSNQSATQPQQMTAPQVLHTLTPHDIIGVQIQCCSIFDNFFSNFLFRSTIIVLSSYIRLVYSKEISDAFAGKHTKESMMPLLNLLKNFGKAIEMEVICSHKPTIHKKAIVAKLHEWFDLLTECKRIFMSTKGMQLLSASVHFPFVYFQPGANKIFITSEHGTYSFEASQQWLGAATILDTTLKLNPRQLGLLNKIFSAISERMIIFLVCSSEKGHSNTELYLITTALSRYLFMRVIYCPFSEYTFAANLQRLSSAVANGCLAIVVGIEYLPSWQLLQLCTLANDLRVKQGALPGLVVMDKDTGVARGATMSDFPNLGFIVFFLPELSPISCMEDVFYVDPINTTTTSMDMLLPVLGQTSFTNESNYLANNVTDYYSSSYAASERLDLVVAPFRIRRVISLEIESPDALYLRLSPEYGRAFYEISVFLRQFSGLTYKFVAGDIPMVYTHVKERTDALCMAAVTLDMIMRQTLSFILHPMTNDNLVEVYCRIISSAFGLDKTSTVQLYKLSKAYWDFIKASLFSLNLLHDHSSDGKLGLAMGYNASTAVQSVVHARSTFAKYFSEHLSKYLALRLLNYVTLFGQMHQLAPQFVIDIIFANELLKSGRPLLAVVPQSSYIRAYTAVLTSVKHWDVSYVTDSRSLRAALKRLTYGDSAMSSESLLEPIPGKVAGEQEKTRKSEHLIVVAPPTSHALLRMFDQLFGASLHYPIILDEFGCTYYQFDIGRGPYFMICVTISMLQDFGPLIDLFTHRVVLLPSIEGSDGCRKILHGSLFIDTPHLRFIAKMNVDLWKSELKRRKVESRDALFLLQGLESLMATASKQTTYMTRVIQRIAVLPTFINSIIGFLYDTMAHVFNCGRSVDEVFLIRSMFYFFLLRFNVVTISRKPLPSQFLLKSLEYSQAARGETPQAMKNRVSEIAKHKAYEDGCSPMAFTGTFAFTLVSHVRECVEALMRLKEALAKQQPGSVIPSLPEPFGMTLDQRAQILTFLDTIGVTIPKEILATTNIYSCSSSSSRLLKKAICGPESSGAKTAQAIAKQALVQKQHMQRLHRAFYSSFTSTSHTILADEVWPFLDVAGFSLQEIQELDDHVKQKSSGTTNLTSIINTALLMNAERDVLQLGMGFCGSLAYELSSSFMLEAVFSPETHAEAFTNLVIPLVIAFWNACSLFVTTYGDGKNKVSKGTTNYARWLGKKYDALTTEFQSIEKLTQAMYCGVSPFVTLLLLEVNSPLVHPGLLKHYDTLYRLDLGALNHGLSSEVIISNFRSFSKKVVALLPKEFPMNMSSSTTQNYNPGTIANSCFSYIDFTYGLGQNKKAVSYKKYLCKAEFRLYEIGHGIMKRIHEFRDRTFVEKSIDMITTRLVERKKHNLAVAKRKATEEHAKIIHAKEDALFTKLVTTTASKTQQSAAAQDSSKPLRLIKPANVDFYMSSSDEEELVTDKTLSKDKEQEESDSSESNDTADNLEQAKKAMNLELTKLSKLSRNERTAIDLELHDYDKGESVSVQCSNPTITVFSPHHCAIIVALGCAMLSPITVALIGQRGSGKSRLIDMARLLFRDLLAPDTFLLNDVQTSNSVHAIASSLSSRCLQRNYLTAASSRRKNAYIGKNTSPNTVLEYCDTLCFPSLHFHCSDIDPASSINGHFALLLRDHMLLLDANAEVPHPIYLDMPYDLKTGAISLSDMSIIVECTADHNLTSYCGLQIEVPPCTEAYLNGLCKRIFPHQTDSWISQYVSGYFLVRGSLPSSISETYAVFSNMYQNFVMTMNSLTVVPDKMMLHIREEEESVRADNCIDKEECSPTMIIKYNNDQLLLRASLHSLFSSLRSMAQMDAQFMDAVIERFASLSFLGYLDTDEEYVESVGKAVAQRRAEKLKKAKASKSPRLKASKKEEGSGNRSEQVKKMHPTVLKKSEGPWSDVKLMLISNFAFYPAWEAFIINHGIRLGHKSLASHRFMGMTSMSMKTTPFVKENTLLMASTLNSVLCQVDGIHVNASELIALSYATINVFWFGHFLLLASRLPIYDPYMLSRVFHLYVTIETEKEMNMARFVSMINNFAPRPTTSSLSDFYDYDPFHGTRIYLANRAAPYAGKIHTHVQNTIAMRTGKQPTYVDQDVREYLSAICDAETRSWRRLLRKQTASLVISPSATVEEEISQRISFQAKPKVNPNKAAMFPGFSLAAMMCLRPAKYTINIANGTLQSYAEILSQLVALSNCQKFTVSSFGSIYNSSTQQRVLLDAVSVIVSSDPLNQYFVNLLHKVNADVREHEFLLLLLMIRTAMALALGIKPEALYPDAVSPLNPSTGLSFKSALETCLPSRTIGTGRAYSLLPPAINEWSGLRGKSHQIIAREKREKAQDFLLPSAHDVTVIAPKSALGRVGAAGISVYQLLTRTLEPLNAAEGIFSSEEMGVICSLVPQSYGLNLTCDRRMLASFLSINLAVIIVDDLPVGPAVYLGSDSSAYVKPQLYSESLRVPVLNSIKSPAIEMINDIETGLESFRMQGVSINEEHMHDMQQLLLGNSNIKAKQEEYKMNLIRYSFADVVSICNISRCTFPNEPPAHIFRKGNNHRTEFLAAFKHTFAAATISIYKFASRFTSVPTVSLMRFTALASQLTNAIYQRIGSFFEYIDILTNALFFYEYLSAPSKTKHKIIEITKLTVPVMVRIVENAVSSVERHTGTTRLVQKGFISRNHNIQTAVAEAVIMRDFLHSLLHLIKREIMVMEAVVQTAHIDALLCAAYMLFSETNRLSEDKCLQCLINGECGDLSPYLQDLLAACQKHTENNSLSPFTVAMVSILNNNGIPVHIHRFDKTMDELLKDPMMISITAETTGKSFFLNHIIRVMAIDFPTYIILKVLNVEWKPTDPARQTLDCVALSDMINSCVHVVPSHLGLSAAYLLEGIHRSKRERTGYLQALNSSLNGLEDDRSMELIDEISKNIIKLDLLLPPEEFSRELDTAIQKNMQRFSEAKDVAPGTEQWYKYKYLILNYGAPNANGANISLLRKLYINRNVSNGNNSVVFSLYPGTDFTTACMRVGMLTQTTLDMFSCSCPCSIIAREEVDTIDLAEYPTENAHKISCILIESIFGENSAGRSSDECTRVGNAAISQLLVGLSLSVKSYLLTFLASCSDMQVLRNIASTPAESSHQHSQSLSYCLKQDSPLKSNQEKALTTIFSLGRDIAFSAVGKYALIDTLIKKDIDKPDIDKEINIVCLQRTIVDTLGTSIAMKLGRSLSLVAEIMWRYAQVHTPSVILADDNFMPDLHLRIKRAVASYTEMLIKGNAAKPGALTPEQLKAQGLMSMRESYPFIYAMKQNPATITSFLAACILPYINERVFRLFEPRIAAGVMTSLSIFFIANLNVFEQDLMNKHSTSMERSLGITVIGKNSYPDFIKMISIQQLANCFLANSRFPLTKIYTRSQIKAITNFEHVTELIPEICSISPRITYAWLVVTVLARYNTIIAESLPWFAQHHSSFVALALTENPFLAIMAFYAQKNPKFEWKGPHAEWLKAQIYQEAAKKHTIINLPPNFLEPSGSVIFAVYCISVALRPHTIAYASNACICFMNSLVGNSSAYLYQNSTSNAYFGATGIVYSQETAAFVARAGSKDSSMGPLSIASTSKLKKQALSAKIAEGFADLVALCSENPELFVFSEKLLSDGIYSLSELCEVSIKQLAYFKEIASQNIELTSRAPLIVDIIFYDSCVAIEILLEYALNLAQIGLPSAPAPIRFVRDPTLNDLKNSIIVVSVETALLGYTMIDSLTRMLAQKETLYRSDIIYPLFVLIPSSLTPHNIFVPGKVGGLDGDPSLQYETAMSISKLIAVAKPNFFYLRSPSTLVGGFTHTICLSIAVVGNIMLKVLGGKTIRSLNKSIHFSISLRGLSLLCLKQAFLFTRDTIAASDYEIVNVIGSCILKALSTAKHQQIDTRNFGQVAMLDSAYFTYNLDLTKSVFDSQYLSKINEYMSQLLFARHDAIQKVLLTRLVTTEIELYDKTLMRQLKEKMKAKKNDEKIEKEQEQSSSYSSDGDETSDMNSMANSAKSSMFDGDSLSEHLSESRSFRSSKSNRYSSSRSSVSGISEALDDFDDSVSQTPSSVSKMSGTSVQSTTLFRMADGGVTFMPEEDNIYNFFLMGVQMTSNNLDPSKPVYVDSIEKSVLGIMQPRRRTIVTVDAPNMIHKKLERYEKHLAVSSADGAVVRNIERGGSAEETSSSQRIGTDGHVTKDDSLSLLLELATRNGEPPKKENIKHYLVIPAHVAKMPDLMSIYAQLVQYDTMRHVFFDEQGVTQKDKEYLLASLGQQNLNTAYRLIFSSHFLTDTICRFLNIERKSKLVYQISDMKAMPQIFKTYLINLNNYSAIKFGYPGVLLSGDVLLNGLLPSTFSTSALKMITGQYGFGSFMDHWIVSGAVYYKVLGDILNYLRVISSIMTTSPLVRQKVIVLLKKPTTMPRILEDGSIFIDKNTTNPRPVFYILIRNMELLGVSYDPVLDTICDISPEKGQGFSNCFDLYACCTIIDDAMGKKEPSLSKRHMRLPKNIVPVPLKIGGYCAPIVYIPNKTEIPSEEWKSRHPCFVAKVL</sequence>
<evidence type="ECO:0000313" key="2">
    <source>
        <dbReference type="EMBL" id="ESU39456.1"/>
    </source>
</evidence>
<dbReference type="InterPro" id="IPR039715">
    <property type="entry name" value="ZCCHC10"/>
</dbReference>
<feature type="region of interest" description="Disordered" evidence="1">
    <location>
        <begin position="416"/>
        <end position="444"/>
    </location>
</feature>
<name>V6TL29_GIAIN</name>
<feature type="region of interest" description="Disordered" evidence="1">
    <location>
        <begin position="4253"/>
        <end position="4284"/>
    </location>
</feature>
<feature type="compositionally biased region" description="Basic and acidic residues" evidence="1">
    <location>
        <begin position="2357"/>
        <end position="2367"/>
    </location>
</feature>
<feature type="region of interest" description="Disordered" evidence="1">
    <location>
        <begin position="3812"/>
        <end position="3843"/>
    </location>
</feature>
<dbReference type="VEuPathDB" id="GiardiaDB:DHA2_35341"/>
<feature type="compositionally biased region" description="Basic and acidic residues" evidence="1">
    <location>
        <begin position="3819"/>
        <end position="3829"/>
    </location>
</feature>
<feature type="compositionally biased region" description="Low complexity" evidence="1">
    <location>
        <begin position="429"/>
        <end position="439"/>
    </location>
</feature>
<accession>V6TL29</accession>
<dbReference type="VEuPathDB" id="GiardiaDB:GL50581_111"/>
<evidence type="ECO:0000313" key="3">
    <source>
        <dbReference type="Proteomes" id="UP000018320"/>
    </source>
</evidence>
<dbReference type="VEuPathDB" id="GiardiaDB:QR46_2882"/>
<dbReference type="PANTHER" id="PTHR13491">
    <property type="entry name" value="ZCCHC10 PROTEIN"/>
    <property type="match status" value="1"/>
</dbReference>
<feature type="region of interest" description="Disordered" evidence="1">
    <location>
        <begin position="1394"/>
        <end position="1421"/>
    </location>
</feature>
<feature type="region of interest" description="Disordered" evidence="1">
    <location>
        <begin position="773"/>
        <end position="792"/>
    </location>
</feature>
<feature type="compositionally biased region" description="Basic and acidic residues" evidence="1">
    <location>
        <begin position="4266"/>
        <end position="4280"/>
    </location>
</feature>
<evidence type="ECO:0000256" key="1">
    <source>
        <dbReference type="SAM" id="MobiDB-lite"/>
    </source>
</evidence>
<reference evidence="3" key="1">
    <citation type="submission" date="2012-02" db="EMBL/GenBank/DDBJ databases">
        <title>Genome sequencing of Giardia lamblia Genotypes A2 and B isolates (DH and GS) and comparative analysis with the genomes of Genotypes A1 and E (WB and Pig).</title>
        <authorList>
            <person name="Adam R."/>
            <person name="Dahlstrom E."/>
            <person name="Martens C."/>
            <person name="Bruno D."/>
            <person name="Barbian K."/>
            <person name="Porcella S.F."/>
            <person name="Nash T."/>
        </authorList>
    </citation>
    <scope>NUCLEOTIDE SEQUENCE</scope>
    <source>
        <strain evidence="3">DH</strain>
    </source>
</reference>
<dbReference type="Proteomes" id="UP000018320">
    <property type="component" value="Unassembled WGS sequence"/>
</dbReference>
<organism evidence="2 3">
    <name type="scientific">Giardia intestinalis</name>
    <name type="common">Giardia lamblia</name>
    <dbReference type="NCBI Taxonomy" id="5741"/>
    <lineage>
        <taxon>Eukaryota</taxon>
        <taxon>Metamonada</taxon>
        <taxon>Diplomonadida</taxon>
        <taxon>Hexamitidae</taxon>
        <taxon>Giardiinae</taxon>
        <taxon>Giardia</taxon>
    </lineage>
</organism>
<protein>
    <submittedName>
        <fullName evidence="2">Transporter</fullName>
    </submittedName>
</protein>
<comment type="caution">
    <text evidence="2">The sequence shown here is derived from an EMBL/GenBank/DDBJ whole genome shotgun (WGS) entry which is preliminary data.</text>
</comment>
<feature type="region of interest" description="Disordered" evidence="1">
    <location>
        <begin position="2319"/>
        <end position="2367"/>
    </location>
</feature>
<dbReference type="VEuPathDB" id="GiardiaDB:GL50803_0035341"/>